<feature type="transmembrane region" description="Helical" evidence="1">
    <location>
        <begin position="139"/>
        <end position="157"/>
    </location>
</feature>
<feature type="transmembrane region" description="Helical" evidence="1">
    <location>
        <begin position="222"/>
        <end position="241"/>
    </location>
</feature>
<dbReference type="AlphaFoldDB" id="A0A975IU52"/>
<dbReference type="InterPro" id="IPR050879">
    <property type="entry name" value="Acyltransferase_3"/>
</dbReference>
<dbReference type="EMBL" id="CP073078">
    <property type="protein sequence ID" value="QUD87438.1"/>
    <property type="molecule type" value="Genomic_DNA"/>
</dbReference>
<gene>
    <name evidence="3" type="ORF">KCG34_20660</name>
</gene>
<feature type="transmembrane region" description="Helical" evidence="1">
    <location>
        <begin position="42"/>
        <end position="61"/>
    </location>
</feature>
<feature type="transmembrane region" description="Helical" evidence="1">
    <location>
        <begin position="164"/>
        <end position="184"/>
    </location>
</feature>
<feature type="transmembrane region" description="Helical" evidence="1">
    <location>
        <begin position="277"/>
        <end position="295"/>
    </location>
</feature>
<dbReference type="RefSeq" id="WP_211937490.1">
    <property type="nucleotide sequence ID" value="NZ_CP073078.1"/>
</dbReference>
<feature type="transmembrane region" description="Helical" evidence="1">
    <location>
        <begin position="247"/>
        <end position="265"/>
    </location>
</feature>
<dbReference type="Proteomes" id="UP000676409">
    <property type="component" value="Chromosome"/>
</dbReference>
<feature type="transmembrane region" description="Helical" evidence="1">
    <location>
        <begin position="82"/>
        <end position="102"/>
    </location>
</feature>
<reference evidence="3" key="1">
    <citation type="submission" date="2021-04" db="EMBL/GenBank/DDBJ databases">
        <title>The complete genome sequence of Caulobacter sp. S6.</title>
        <authorList>
            <person name="Tang Y."/>
            <person name="Ouyang W."/>
            <person name="Liu Q."/>
            <person name="Huang B."/>
            <person name="Guo Z."/>
            <person name="Lei P."/>
        </authorList>
    </citation>
    <scope>NUCLEOTIDE SEQUENCE</scope>
    <source>
        <strain evidence="3">S6</strain>
    </source>
</reference>
<protein>
    <submittedName>
        <fullName evidence="3">Acyltransferase</fullName>
    </submittedName>
</protein>
<dbReference type="PANTHER" id="PTHR23028:SF134">
    <property type="entry name" value="PUTATIVE (AFU_ORTHOLOGUE AFUA_4G08520)-RELATED"/>
    <property type="match status" value="1"/>
</dbReference>
<evidence type="ECO:0000259" key="2">
    <source>
        <dbReference type="Pfam" id="PF01757"/>
    </source>
</evidence>
<dbReference type="Pfam" id="PF01757">
    <property type="entry name" value="Acyl_transf_3"/>
    <property type="match status" value="1"/>
</dbReference>
<keyword evidence="1" id="KW-0472">Membrane</keyword>
<feature type="transmembrane region" description="Helical" evidence="1">
    <location>
        <begin position="315"/>
        <end position="333"/>
    </location>
</feature>
<evidence type="ECO:0000313" key="4">
    <source>
        <dbReference type="Proteomes" id="UP000676409"/>
    </source>
</evidence>
<evidence type="ECO:0000256" key="1">
    <source>
        <dbReference type="SAM" id="Phobius"/>
    </source>
</evidence>
<name>A0A975IU52_9CAUL</name>
<keyword evidence="3" id="KW-0012">Acyltransferase</keyword>
<keyword evidence="1" id="KW-0812">Transmembrane</keyword>
<accession>A0A975IU52</accession>
<evidence type="ECO:0000313" key="3">
    <source>
        <dbReference type="EMBL" id="QUD87438.1"/>
    </source>
</evidence>
<sequence>MASEGRGERRVFHALDGMRGVAALFVAMRHTAFFHKLGIPGGYMAVDLFFVLSGFVIAHAYERRFQEGLSAGRFLALRYVRLWPVYALGAVIGLLAALLHALPGRDNLSAAQVAQTAPYALAMLPGPHIRQMLYPVNSVAWSLALELTVNAVYALCWRPLRRPLVLAVSLAVSAAALVAAVAWFGKLDIGFLWRDWIGGLPRVAFSFTAGLAIYQLYRRRGLALKAPAWALLAPLPVLFCLPLGETVYPLVCVLLIFPALVFAIASAPEPGARQARLFALLGAASYPLYALHKPLGELVVLGLRHIAPQMVDRTPLMTGVPYLVLLLAVSLLVERWFDQPVRRALNGGIGRVSRVLRRWAGIRLWPLAPDKSEDAIAER</sequence>
<dbReference type="PANTHER" id="PTHR23028">
    <property type="entry name" value="ACETYLTRANSFERASE"/>
    <property type="match status" value="1"/>
</dbReference>
<feature type="domain" description="Acyltransferase 3" evidence="2">
    <location>
        <begin position="13"/>
        <end position="333"/>
    </location>
</feature>
<dbReference type="InterPro" id="IPR002656">
    <property type="entry name" value="Acyl_transf_3_dom"/>
</dbReference>
<keyword evidence="4" id="KW-1185">Reference proteome</keyword>
<organism evidence="3 4">
    <name type="scientific">Phenylobacterium montanum</name>
    <dbReference type="NCBI Taxonomy" id="2823693"/>
    <lineage>
        <taxon>Bacteria</taxon>
        <taxon>Pseudomonadati</taxon>
        <taxon>Pseudomonadota</taxon>
        <taxon>Alphaproteobacteria</taxon>
        <taxon>Caulobacterales</taxon>
        <taxon>Caulobacteraceae</taxon>
        <taxon>Phenylobacterium</taxon>
    </lineage>
</organism>
<proteinExistence type="predicted"/>
<feature type="transmembrane region" description="Helical" evidence="1">
    <location>
        <begin position="196"/>
        <end position="217"/>
    </location>
</feature>
<dbReference type="KEGG" id="caul:KCG34_20660"/>
<dbReference type="GO" id="GO:0016747">
    <property type="term" value="F:acyltransferase activity, transferring groups other than amino-acyl groups"/>
    <property type="evidence" value="ECO:0007669"/>
    <property type="project" value="InterPro"/>
</dbReference>
<keyword evidence="1" id="KW-1133">Transmembrane helix</keyword>
<keyword evidence="3" id="KW-0808">Transferase</keyword>